<dbReference type="PANTHER" id="PTHR43861">
    <property type="entry name" value="TRANS-ACONITATE 2-METHYLTRANSFERASE-RELATED"/>
    <property type="match status" value="1"/>
</dbReference>
<keyword evidence="2" id="KW-0489">Methyltransferase</keyword>
<sequence length="241" mass="28120">MHTNGSKYYDNEEFFKNYTLKRASLKNPNDTIEKPIFMELMGKVSQLNVLDLGCGDGRFGVDLINFGCKSYQGIEGSINMYNSALNNLESFQTSNLVHSTIENWNFPKGQFDLVVSRLVLHYIKDIEAIFERIYHSLSDGGKFIFSIEHPVITSTLQSSGKKTDWVVDNYFIRGKREQHWLGENVTKYHRTIEDYFHHLKAVGFNIESLRESEPKMDNFENEDIFKRRLRIPLFLFFSSTK</sequence>
<evidence type="ECO:0000313" key="2">
    <source>
        <dbReference type="EMBL" id="MFE8697544.1"/>
    </source>
</evidence>
<name>A0ABW6K058_9BACI</name>
<evidence type="ECO:0000313" key="3">
    <source>
        <dbReference type="Proteomes" id="UP001601058"/>
    </source>
</evidence>
<evidence type="ECO:0000259" key="1">
    <source>
        <dbReference type="Pfam" id="PF08241"/>
    </source>
</evidence>
<keyword evidence="2" id="KW-0808">Transferase</keyword>
<organism evidence="2 3">
    <name type="scientific">Cytobacillus mangrovibacter</name>
    <dbReference type="NCBI Taxonomy" id="3299024"/>
    <lineage>
        <taxon>Bacteria</taxon>
        <taxon>Bacillati</taxon>
        <taxon>Bacillota</taxon>
        <taxon>Bacilli</taxon>
        <taxon>Bacillales</taxon>
        <taxon>Bacillaceae</taxon>
        <taxon>Cytobacillus</taxon>
    </lineage>
</organism>
<dbReference type="Pfam" id="PF08241">
    <property type="entry name" value="Methyltransf_11"/>
    <property type="match status" value="1"/>
</dbReference>
<dbReference type="CDD" id="cd02440">
    <property type="entry name" value="AdoMet_MTases"/>
    <property type="match status" value="1"/>
</dbReference>
<protein>
    <submittedName>
        <fullName evidence="2">Class I SAM-dependent DNA methyltransferase</fullName>
    </submittedName>
</protein>
<keyword evidence="3" id="KW-1185">Reference proteome</keyword>
<gene>
    <name evidence="2" type="ORF">ACFYKT_14470</name>
</gene>
<proteinExistence type="predicted"/>
<dbReference type="GO" id="GO:0008168">
    <property type="term" value="F:methyltransferase activity"/>
    <property type="evidence" value="ECO:0007669"/>
    <property type="project" value="UniProtKB-KW"/>
</dbReference>
<dbReference type="GO" id="GO:0032259">
    <property type="term" value="P:methylation"/>
    <property type="evidence" value="ECO:0007669"/>
    <property type="project" value="UniProtKB-KW"/>
</dbReference>
<dbReference type="Proteomes" id="UP001601058">
    <property type="component" value="Unassembled WGS sequence"/>
</dbReference>
<accession>A0ABW6K058</accession>
<dbReference type="SUPFAM" id="SSF53335">
    <property type="entry name" value="S-adenosyl-L-methionine-dependent methyltransferases"/>
    <property type="match status" value="1"/>
</dbReference>
<dbReference type="RefSeq" id="WP_389220925.1">
    <property type="nucleotide sequence ID" value="NZ_JBIACJ010000007.1"/>
</dbReference>
<dbReference type="InterPro" id="IPR029063">
    <property type="entry name" value="SAM-dependent_MTases_sf"/>
</dbReference>
<dbReference type="Gene3D" id="3.40.50.150">
    <property type="entry name" value="Vaccinia Virus protein VP39"/>
    <property type="match status" value="1"/>
</dbReference>
<dbReference type="InterPro" id="IPR013216">
    <property type="entry name" value="Methyltransf_11"/>
</dbReference>
<comment type="caution">
    <text evidence="2">The sequence shown here is derived from an EMBL/GenBank/DDBJ whole genome shotgun (WGS) entry which is preliminary data.</text>
</comment>
<reference evidence="2 3" key="1">
    <citation type="submission" date="2024-08" db="EMBL/GenBank/DDBJ databases">
        <title>Two novel Cytobacillus novel species.</title>
        <authorList>
            <person name="Liu G."/>
        </authorList>
    </citation>
    <scope>NUCLEOTIDE SEQUENCE [LARGE SCALE GENOMIC DNA]</scope>
    <source>
        <strain evidence="2 3">FJAT-53684</strain>
    </source>
</reference>
<feature type="domain" description="Methyltransferase type 11" evidence="1">
    <location>
        <begin position="50"/>
        <end position="145"/>
    </location>
</feature>
<dbReference type="EMBL" id="JBIACJ010000007">
    <property type="protein sequence ID" value="MFE8697544.1"/>
    <property type="molecule type" value="Genomic_DNA"/>
</dbReference>